<comment type="caution">
    <text evidence="1">The sequence shown here is derived from an EMBL/GenBank/DDBJ whole genome shotgun (WGS) entry which is preliminary data.</text>
</comment>
<protein>
    <submittedName>
        <fullName evidence="1">Uncharacterized protein</fullName>
    </submittedName>
</protein>
<evidence type="ECO:0000313" key="2">
    <source>
        <dbReference type="Proteomes" id="UP001060085"/>
    </source>
</evidence>
<organism evidence="1 2">
    <name type="scientific">Catharanthus roseus</name>
    <name type="common">Madagascar periwinkle</name>
    <name type="synonym">Vinca rosea</name>
    <dbReference type="NCBI Taxonomy" id="4058"/>
    <lineage>
        <taxon>Eukaryota</taxon>
        <taxon>Viridiplantae</taxon>
        <taxon>Streptophyta</taxon>
        <taxon>Embryophyta</taxon>
        <taxon>Tracheophyta</taxon>
        <taxon>Spermatophyta</taxon>
        <taxon>Magnoliopsida</taxon>
        <taxon>eudicotyledons</taxon>
        <taxon>Gunneridae</taxon>
        <taxon>Pentapetalae</taxon>
        <taxon>asterids</taxon>
        <taxon>lamiids</taxon>
        <taxon>Gentianales</taxon>
        <taxon>Apocynaceae</taxon>
        <taxon>Rauvolfioideae</taxon>
        <taxon>Vinceae</taxon>
        <taxon>Catharanthinae</taxon>
        <taxon>Catharanthus</taxon>
    </lineage>
</organism>
<keyword evidence="2" id="KW-1185">Reference proteome</keyword>
<evidence type="ECO:0000313" key="1">
    <source>
        <dbReference type="EMBL" id="KAI5667120.1"/>
    </source>
</evidence>
<sequence>MEVFELLLFSHYFYVKSKVEVFVSIFERFIETNVSIIKETSASRTREKSSVTAMRFRLIFQSCVDSPDDSWTTVPQPVWNMWFAEFLKYFCWDSQLNTEARDGFDATAVKRYRRLMHNLRIASKKPAWIPQDVYDGLLAKWDDPEYKAKCEQA</sequence>
<proteinExistence type="predicted"/>
<dbReference type="Proteomes" id="UP001060085">
    <property type="component" value="Linkage Group LG04"/>
</dbReference>
<accession>A0ACC0B388</accession>
<gene>
    <name evidence="1" type="ORF">M9H77_16973</name>
</gene>
<reference evidence="2" key="1">
    <citation type="journal article" date="2023" name="Nat. Plants">
        <title>Single-cell RNA sequencing provides a high-resolution roadmap for understanding the multicellular compartmentation of specialized metabolism.</title>
        <authorList>
            <person name="Sun S."/>
            <person name="Shen X."/>
            <person name="Li Y."/>
            <person name="Li Y."/>
            <person name="Wang S."/>
            <person name="Li R."/>
            <person name="Zhang H."/>
            <person name="Shen G."/>
            <person name="Guo B."/>
            <person name="Wei J."/>
            <person name="Xu J."/>
            <person name="St-Pierre B."/>
            <person name="Chen S."/>
            <person name="Sun C."/>
        </authorList>
    </citation>
    <scope>NUCLEOTIDE SEQUENCE [LARGE SCALE GENOMIC DNA]</scope>
</reference>
<dbReference type="EMBL" id="CM044704">
    <property type="protein sequence ID" value="KAI5667120.1"/>
    <property type="molecule type" value="Genomic_DNA"/>
</dbReference>
<name>A0ACC0B388_CATRO</name>